<dbReference type="Proteomes" id="UP000000379">
    <property type="component" value="Chromosome"/>
</dbReference>
<dbReference type="Pfam" id="PF25583">
    <property type="entry name" value="WCX"/>
    <property type="match status" value="1"/>
</dbReference>
<dbReference type="Pfam" id="PF08279">
    <property type="entry name" value="HTH_11"/>
    <property type="match status" value="1"/>
</dbReference>
<dbReference type="SUPFAM" id="SSF46785">
    <property type="entry name" value="Winged helix' DNA-binding domain"/>
    <property type="match status" value="1"/>
</dbReference>
<name>D7CSK3_TRURR</name>
<dbReference type="EMBL" id="CP002049">
    <property type="protein sequence ID" value="ADI15423.1"/>
    <property type="molecule type" value="Genomic_DNA"/>
</dbReference>
<organism evidence="4 5">
    <name type="scientific">Truepera radiovictrix (strain DSM 17093 / CIP 108686 / LMG 22925 / RQ-24)</name>
    <dbReference type="NCBI Taxonomy" id="649638"/>
    <lineage>
        <taxon>Bacteria</taxon>
        <taxon>Thermotogati</taxon>
        <taxon>Deinococcota</taxon>
        <taxon>Deinococci</taxon>
        <taxon>Trueperales</taxon>
        <taxon>Trueperaceae</taxon>
        <taxon>Truepera</taxon>
    </lineage>
</organism>
<gene>
    <name evidence="4" type="ordered locus">Trad_2313</name>
</gene>
<protein>
    <submittedName>
        <fullName evidence="4">Helix-turn-helix type 11 domain protein</fullName>
    </submittedName>
</protein>
<dbReference type="eggNOG" id="COG2378">
    <property type="taxonomic scope" value="Bacteria"/>
</dbReference>
<feature type="domain" description="WCX" evidence="3">
    <location>
        <begin position="238"/>
        <end position="319"/>
    </location>
</feature>
<dbReference type="STRING" id="649638.Trad_2313"/>
<dbReference type="PANTHER" id="PTHR34580:SF1">
    <property type="entry name" value="PROTEIN PAFC"/>
    <property type="match status" value="1"/>
</dbReference>
<proteinExistence type="predicted"/>
<evidence type="ECO:0000313" key="5">
    <source>
        <dbReference type="Proteomes" id="UP000000379"/>
    </source>
</evidence>
<dbReference type="HOGENOM" id="CLU_041141_4_0_0"/>
<dbReference type="OrthoDB" id="9767131at2"/>
<evidence type="ECO:0000259" key="2">
    <source>
        <dbReference type="Pfam" id="PF13280"/>
    </source>
</evidence>
<reference evidence="5" key="1">
    <citation type="submission" date="2010-05" db="EMBL/GenBank/DDBJ databases">
        <title>The complete genome of Truepera radiovictris DSM 17093.</title>
        <authorList>
            <consortium name="US DOE Joint Genome Institute (JGI-PGF)"/>
            <person name="Lucas S."/>
            <person name="Copeland A."/>
            <person name="Lapidus A."/>
            <person name="Glavina del Rio T."/>
            <person name="Dalin E."/>
            <person name="Tice H."/>
            <person name="Bruce D."/>
            <person name="Goodwin L."/>
            <person name="Pitluck S."/>
            <person name="Kyrpides N."/>
            <person name="Mavromatis K."/>
            <person name="Ovchinnikova G."/>
            <person name="Munk A.C."/>
            <person name="Detter J.C."/>
            <person name="Han C."/>
            <person name="Tapia R."/>
            <person name="Land M."/>
            <person name="Hauser L."/>
            <person name="Markowitz V."/>
            <person name="Cheng J.-F."/>
            <person name="Hugenholtz P."/>
            <person name="Woyke T."/>
            <person name="Wu D."/>
            <person name="Tindall B."/>
            <person name="Pomrenke H.G."/>
            <person name="Brambilla E."/>
            <person name="Klenk H.-P."/>
            <person name="Eisen J.A."/>
        </authorList>
    </citation>
    <scope>NUCLEOTIDE SEQUENCE [LARGE SCALE GENOMIC DNA]</scope>
    <source>
        <strain evidence="5">DSM 17093 / CIP 108686 / LMG 22925 / RQ-24</strain>
    </source>
</reference>
<dbReference type="KEGG" id="tra:Trad_2313"/>
<reference evidence="4 5" key="2">
    <citation type="journal article" date="2011" name="Stand. Genomic Sci.">
        <title>Complete genome sequence of Truepera radiovictrix type strain (RQ-24).</title>
        <authorList>
            <person name="Ivanova N."/>
            <person name="Rohde C."/>
            <person name="Munk C."/>
            <person name="Nolan M."/>
            <person name="Lucas S."/>
            <person name="Del Rio T.G."/>
            <person name="Tice H."/>
            <person name="Deshpande S."/>
            <person name="Cheng J.F."/>
            <person name="Tapia R."/>
            <person name="Han C."/>
            <person name="Goodwin L."/>
            <person name="Pitluck S."/>
            <person name="Liolios K."/>
            <person name="Mavromatis K."/>
            <person name="Mikhailova N."/>
            <person name="Pati A."/>
            <person name="Chen A."/>
            <person name="Palaniappan K."/>
            <person name="Land M."/>
            <person name="Hauser L."/>
            <person name="Chang Y.J."/>
            <person name="Jeffries C.D."/>
            <person name="Brambilla E."/>
            <person name="Rohde M."/>
            <person name="Goker M."/>
            <person name="Tindall B.J."/>
            <person name="Woyke T."/>
            <person name="Bristow J."/>
            <person name="Eisen J.A."/>
            <person name="Markowitz V."/>
            <person name="Hugenholtz P."/>
            <person name="Kyrpides N.C."/>
            <person name="Klenk H.P."/>
            <person name="Lapidus A."/>
        </authorList>
    </citation>
    <scope>NUCLEOTIDE SEQUENCE [LARGE SCALE GENOMIC DNA]</scope>
    <source>
        <strain evidence="5">DSM 17093 / CIP 108686 / LMG 22925 / RQ-24</strain>
    </source>
</reference>
<dbReference type="InterPro" id="IPR057727">
    <property type="entry name" value="WCX_dom"/>
</dbReference>
<accession>D7CSK3</accession>
<evidence type="ECO:0000259" key="1">
    <source>
        <dbReference type="Pfam" id="PF08279"/>
    </source>
</evidence>
<evidence type="ECO:0000259" key="3">
    <source>
        <dbReference type="Pfam" id="PF25583"/>
    </source>
</evidence>
<dbReference type="InterPro" id="IPR013196">
    <property type="entry name" value="HTH_11"/>
</dbReference>
<dbReference type="InterPro" id="IPR026881">
    <property type="entry name" value="WYL_dom"/>
</dbReference>
<keyword evidence="5" id="KW-1185">Reference proteome</keyword>
<dbReference type="Pfam" id="PF13280">
    <property type="entry name" value="WYL"/>
    <property type="match status" value="1"/>
</dbReference>
<sequence length="326" mass="37205">MTPQRRATCEARRLVALAELLRLKPRRTSELAERFGVSVRTVQRDLEALRDMGEGVEAVSRGRYRIPHVHHRLSAVEALAVHAAVRLLYHHSPTRSPAYRSALEKLSALLPEPAREAALRSAEALQGRPRDDRTLELVARAWFESRVLAFEYRSPGGSGRWRNKELEVYFVEVSRDNLAPYAIGFERTFHRAILTWKLSRMRHVRLLEDTYVVPPTFDPNRYLQNAWGVVGTSGGALETVRLRFAPEAAYRLEEGGYLDVTVEERCADGSLVVRLRVGTDSAGFPLEILPWVQSWGARVEVLEPEALRRRWLEEARQVAARHCDVR</sequence>
<evidence type="ECO:0000313" key="4">
    <source>
        <dbReference type="EMBL" id="ADI15423.1"/>
    </source>
</evidence>
<feature type="domain" description="Helix-turn-helix type 11" evidence="1">
    <location>
        <begin position="13"/>
        <end position="61"/>
    </location>
</feature>
<dbReference type="InterPro" id="IPR051534">
    <property type="entry name" value="CBASS_pafABC_assoc_protein"/>
</dbReference>
<dbReference type="AlphaFoldDB" id="D7CSK3"/>
<dbReference type="PANTHER" id="PTHR34580">
    <property type="match status" value="1"/>
</dbReference>
<dbReference type="RefSeq" id="WP_013178786.1">
    <property type="nucleotide sequence ID" value="NC_014221.1"/>
</dbReference>
<dbReference type="Gene3D" id="1.10.10.10">
    <property type="entry name" value="Winged helix-like DNA-binding domain superfamily/Winged helix DNA-binding domain"/>
    <property type="match status" value="1"/>
</dbReference>
<feature type="domain" description="WYL" evidence="2">
    <location>
        <begin position="134"/>
        <end position="205"/>
    </location>
</feature>
<dbReference type="InterPro" id="IPR036388">
    <property type="entry name" value="WH-like_DNA-bd_sf"/>
</dbReference>
<dbReference type="InterPro" id="IPR036390">
    <property type="entry name" value="WH_DNA-bd_sf"/>
</dbReference>